<evidence type="ECO:0000313" key="1">
    <source>
        <dbReference type="EMBL" id="ETO08680.1"/>
    </source>
</evidence>
<keyword evidence="2" id="KW-1185">Reference proteome</keyword>
<reference evidence="1 2" key="1">
    <citation type="journal article" date="2013" name="Curr. Biol.">
        <title>The Genome of the Foraminiferan Reticulomyxa filosa.</title>
        <authorList>
            <person name="Glockner G."/>
            <person name="Hulsmann N."/>
            <person name="Schleicher M."/>
            <person name="Noegel A.A."/>
            <person name="Eichinger L."/>
            <person name="Gallinger C."/>
            <person name="Pawlowski J."/>
            <person name="Sierra R."/>
            <person name="Euteneuer U."/>
            <person name="Pillet L."/>
            <person name="Moustafa A."/>
            <person name="Platzer M."/>
            <person name="Groth M."/>
            <person name="Szafranski K."/>
            <person name="Schliwa M."/>
        </authorList>
    </citation>
    <scope>NUCLEOTIDE SEQUENCE [LARGE SCALE GENOMIC DNA]</scope>
</reference>
<name>X6M6N0_RETFI</name>
<accession>X6M6N0</accession>
<protein>
    <submittedName>
        <fullName evidence="1">Uncharacterized protein</fullName>
    </submittedName>
</protein>
<sequence length="187" mass="21970">MSRSRLSITNAEEIDIERQMQERLISIGYMTKLRVILMFYIGIESKYECKNISHWQKKINSAIMKRKSCKRNSILISVLTRVQFSSDDQMIVSSKIIQELCIHKDITNAQSIAFGHIIEIVHLQFSFGRFTQITKRKKEQKEKKVIPITSKKKIQDTQMLKNLKTNKSVDMEIIPLKMIYDSRICRV</sequence>
<evidence type="ECO:0000313" key="2">
    <source>
        <dbReference type="Proteomes" id="UP000023152"/>
    </source>
</evidence>
<proteinExistence type="predicted"/>
<gene>
    <name evidence="1" type="ORF">RFI_28706</name>
</gene>
<dbReference type="Proteomes" id="UP000023152">
    <property type="component" value="Unassembled WGS sequence"/>
</dbReference>
<dbReference type="EMBL" id="ASPP01024805">
    <property type="protein sequence ID" value="ETO08680.1"/>
    <property type="molecule type" value="Genomic_DNA"/>
</dbReference>
<dbReference type="AlphaFoldDB" id="X6M6N0"/>
<organism evidence="1 2">
    <name type="scientific">Reticulomyxa filosa</name>
    <dbReference type="NCBI Taxonomy" id="46433"/>
    <lineage>
        <taxon>Eukaryota</taxon>
        <taxon>Sar</taxon>
        <taxon>Rhizaria</taxon>
        <taxon>Retaria</taxon>
        <taxon>Foraminifera</taxon>
        <taxon>Monothalamids</taxon>
        <taxon>Reticulomyxidae</taxon>
        <taxon>Reticulomyxa</taxon>
    </lineage>
</organism>
<comment type="caution">
    <text evidence="1">The sequence shown here is derived from an EMBL/GenBank/DDBJ whole genome shotgun (WGS) entry which is preliminary data.</text>
</comment>